<dbReference type="PANTHER" id="PTHR32134">
    <property type="entry name" value="FNIP REPEAT-CONTAINING PROTEIN"/>
    <property type="match status" value="1"/>
</dbReference>
<evidence type="ECO:0008006" key="4">
    <source>
        <dbReference type="Google" id="ProtNLM"/>
    </source>
</evidence>
<name>A0A8J4Q563_9MYCE</name>
<reference evidence="2" key="1">
    <citation type="submission" date="2020-01" db="EMBL/GenBank/DDBJ databases">
        <title>Development of genomics and gene disruption for Polysphondylium violaceum indicates a role for the polyketide synthase stlB in stalk morphogenesis.</title>
        <authorList>
            <person name="Narita B."/>
            <person name="Kawabe Y."/>
            <person name="Kin K."/>
            <person name="Saito T."/>
            <person name="Gibbs R."/>
            <person name="Kuspa A."/>
            <person name="Muzny D."/>
            <person name="Queller D."/>
            <person name="Richards S."/>
            <person name="Strassman J."/>
            <person name="Sucgang R."/>
            <person name="Worley K."/>
            <person name="Schaap P."/>
        </authorList>
    </citation>
    <scope>NUCLEOTIDE SEQUENCE</scope>
    <source>
        <strain evidence="2">QSvi11</strain>
    </source>
</reference>
<organism evidence="2 3">
    <name type="scientific">Polysphondylium violaceum</name>
    <dbReference type="NCBI Taxonomy" id="133409"/>
    <lineage>
        <taxon>Eukaryota</taxon>
        <taxon>Amoebozoa</taxon>
        <taxon>Evosea</taxon>
        <taxon>Eumycetozoa</taxon>
        <taxon>Dictyostelia</taxon>
        <taxon>Dictyosteliales</taxon>
        <taxon>Dictyosteliaceae</taxon>
        <taxon>Polysphondylium</taxon>
    </lineage>
</organism>
<dbReference type="EMBL" id="AJWJ01000004">
    <property type="protein sequence ID" value="KAF2078489.1"/>
    <property type="molecule type" value="Genomic_DNA"/>
</dbReference>
<dbReference type="Pfam" id="PF05725">
    <property type="entry name" value="FNIP"/>
    <property type="match status" value="2"/>
</dbReference>
<dbReference type="InterPro" id="IPR008615">
    <property type="entry name" value="FNIP"/>
</dbReference>
<evidence type="ECO:0000313" key="2">
    <source>
        <dbReference type="EMBL" id="KAF2078489.1"/>
    </source>
</evidence>
<dbReference type="PANTHER" id="PTHR32134:SF180">
    <property type="entry name" value="FNIP REPEAT-CONTAINING PROTEIN"/>
    <property type="match status" value="1"/>
</dbReference>
<keyword evidence="1" id="KW-0677">Repeat</keyword>
<dbReference type="AlphaFoldDB" id="A0A8J4Q563"/>
<proteinExistence type="predicted"/>
<dbReference type="InterPro" id="IPR051251">
    <property type="entry name" value="STK_FNIP-Repeat"/>
</dbReference>
<dbReference type="Proteomes" id="UP000695562">
    <property type="component" value="Unassembled WGS sequence"/>
</dbReference>
<evidence type="ECO:0000313" key="3">
    <source>
        <dbReference type="Proteomes" id="UP000695562"/>
    </source>
</evidence>
<protein>
    <recommendedName>
        <fullName evidence="4">FNIP repeat-containing protein</fullName>
    </recommendedName>
</protein>
<gene>
    <name evidence="2" type="ORF">CYY_000239</name>
</gene>
<accession>A0A8J4Q563</accession>
<sequence>MDTAFYLVWRNSFLRSFIRYRVLKDIEIDVDQDYLIKNHRYLSLLSPKEKFAHKIAFRWKISTGDQFKQYLESVYKEFVDELDINIINDEHVEQGSREFTNIDCGSFHDGLFRLSFFVDKYTVGHNRLPDTIVDLSMYQSFYTQDPYTSVFVDGIVAHLPKDLKSLCLPNSYTFSMPMALPDTLVELNYASTYESLKHLVVSPATDAELCIAELINEKELEWVNQQSWIRSIKLSIPNYRINQTIAPHIRKVGITCQVEFGVDSFPVDLDSLVIYNCPIPNLRGILPPRLKVLALEEYPHPIENGVLPASLEDLSIGMHQHEILPYVLPSGLKRLDMTLYNYPLQLGVLPNGLKNLCFEEFNHPLTPGVLPSTLNTFSCTYFDSTIEPNTLPASLTRLGLYSYSGPLDSFGLLPNLRELTVIKLDHSLVSVISSPSITRLKLSFEDIDPSLSLSHTHIKYLHLQFHGIPRFTLTPNFLPLSLLKLKANKININSSDIIPNGCISLDTDMKDLNIDFIPKSVKYINKNKYI</sequence>
<dbReference type="OrthoDB" id="24077at2759"/>
<comment type="caution">
    <text evidence="2">The sequence shown here is derived from an EMBL/GenBank/DDBJ whole genome shotgun (WGS) entry which is preliminary data.</text>
</comment>
<evidence type="ECO:0000256" key="1">
    <source>
        <dbReference type="ARBA" id="ARBA00022737"/>
    </source>
</evidence>
<keyword evidence="3" id="KW-1185">Reference proteome</keyword>